<dbReference type="PROSITE" id="PS00154">
    <property type="entry name" value="ATPASE_E1_E2"/>
    <property type="match status" value="1"/>
</dbReference>
<dbReference type="KEGG" id="rha:RHA1_ro00052"/>
<comment type="subcellular location">
    <subcellularLocation>
        <location evidence="1">Endomembrane system</location>
        <topology evidence="1">Multi-pass membrane protein</topology>
    </subcellularLocation>
</comment>
<dbReference type="eggNOG" id="COG2217">
    <property type="taxonomic scope" value="Bacteria"/>
</dbReference>
<dbReference type="SUPFAM" id="SSF81660">
    <property type="entry name" value="Metal cation-transporting ATPase, ATP-binding domain N"/>
    <property type="match status" value="1"/>
</dbReference>
<keyword evidence="4" id="KW-0472">Membrane</keyword>
<dbReference type="GO" id="GO:0012505">
    <property type="term" value="C:endomembrane system"/>
    <property type="evidence" value="ECO:0007669"/>
    <property type="project" value="UniProtKB-SubCell"/>
</dbReference>
<dbReference type="InterPro" id="IPR023299">
    <property type="entry name" value="ATPase_P-typ_cyto_dom_N"/>
</dbReference>
<dbReference type="Gene3D" id="3.40.1110.10">
    <property type="entry name" value="Calcium-transporting ATPase, cytoplasmic domain N"/>
    <property type="match status" value="1"/>
</dbReference>
<dbReference type="Proteomes" id="UP000008710">
    <property type="component" value="Chromosome"/>
</dbReference>
<dbReference type="AlphaFoldDB" id="Q0SKP8"/>
<keyword evidence="2" id="KW-0812">Transmembrane</keyword>
<sequence>MRSAAGQGRVERGPWWMDKTGTLTTGRPSGLDVAAAPGHDPDEVLRLAAAVDQLSPHVLAESIVHFARARGCALPLPTDVSEQPEPGSAAS</sequence>
<dbReference type="InterPro" id="IPR018303">
    <property type="entry name" value="ATPase_P-typ_P_site"/>
</dbReference>
<protein>
    <submittedName>
        <fullName evidence="6">Probable cation transporting ATPase</fullName>
    </submittedName>
</protein>
<keyword evidence="3" id="KW-1133">Transmembrane helix</keyword>
<gene>
    <name evidence="6" type="ordered locus">RHA1_ro00052</name>
</gene>
<evidence type="ECO:0000256" key="4">
    <source>
        <dbReference type="ARBA" id="ARBA00023136"/>
    </source>
</evidence>
<reference evidence="7" key="1">
    <citation type="journal article" date="2006" name="Proc. Natl. Acad. Sci. U.S.A.">
        <title>The complete genome of Rhodococcus sp. RHA1 provides insights into a catabolic powerhouse.</title>
        <authorList>
            <person name="McLeod M.P."/>
            <person name="Warren R.L."/>
            <person name="Hsiao W.W.L."/>
            <person name="Araki N."/>
            <person name="Myhre M."/>
            <person name="Fernandes C."/>
            <person name="Miyazawa D."/>
            <person name="Wong W."/>
            <person name="Lillquist A.L."/>
            <person name="Wang D."/>
            <person name="Dosanjh M."/>
            <person name="Hara H."/>
            <person name="Petrescu A."/>
            <person name="Morin R.D."/>
            <person name="Yang G."/>
            <person name="Stott J.M."/>
            <person name="Schein J.E."/>
            <person name="Shin H."/>
            <person name="Smailus D."/>
            <person name="Siddiqui A.S."/>
            <person name="Marra M.A."/>
            <person name="Jones S.J.M."/>
            <person name="Holt R."/>
            <person name="Brinkman F.S.L."/>
            <person name="Miyauchi K."/>
            <person name="Fukuda M."/>
            <person name="Davies J.E."/>
            <person name="Mohn W.W."/>
            <person name="Eltis L.D."/>
        </authorList>
    </citation>
    <scope>NUCLEOTIDE SEQUENCE [LARGE SCALE GENOMIC DNA]</scope>
    <source>
        <strain evidence="7">RHA1</strain>
    </source>
</reference>
<organism evidence="6 7">
    <name type="scientific">Rhodococcus jostii (strain RHA1)</name>
    <dbReference type="NCBI Taxonomy" id="101510"/>
    <lineage>
        <taxon>Bacteria</taxon>
        <taxon>Bacillati</taxon>
        <taxon>Actinomycetota</taxon>
        <taxon>Actinomycetes</taxon>
        <taxon>Mycobacteriales</taxon>
        <taxon>Nocardiaceae</taxon>
        <taxon>Rhodococcus</taxon>
    </lineage>
</organism>
<evidence type="ECO:0000313" key="7">
    <source>
        <dbReference type="Proteomes" id="UP000008710"/>
    </source>
</evidence>
<dbReference type="HOGENOM" id="CLU_2424922_0_0_11"/>
<accession>Q0SKP8</accession>
<evidence type="ECO:0000256" key="1">
    <source>
        <dbReference type="ARBA" id="ARBA00004127"/>
    </source>
</evidence>
<dbReference type="InterPro" id="IPR023214">
    <property type="entry name" value="HAD_sf"/>
</dbReference>
<feature type="region of interest" description="Disordered" evidence="5">
    <location>
        <begin position="1"/>
        <end position="30"/>
    </location>
</feature>
<evidence type="ECO:0000256" key="2">
    <source>
        <dbReference type="ARBA" id="ARBA00022692"/>
    </source>
</evidence>
<evidence type="ECO:0000256" key="3">
    <source>
        <dbReference type="ARBA" id="ARBA00022989"/>
    </source>
</evidence>
<evidence type="ECO:0000256" key="5">
    <source>
        <dbReference type="SAM" id="MobiDB-lite"/>
    </source>
</evidence>
<dbReference type="Gene3D" id="3.40.50.1000">
    <property type="entry name" value="HAD superfamily/HAD-like"/>
    <property type="match status" value="1"/>
</dbReference>
<dbReference type="GO" id="GO:0000166">
    <property type="term" value="F:nucleotide binding"/>
    <property type="evidence" value="ECO:0007669"/>
    <property type="project" value="InterPro"/>
</dbReference>
<dbReference type="EMBL" id="CP000431">
    <property type="protein sequence ID" value="ABG91888.1"/>
    <property type="molecule type" value="Genomic_DNA"/>
</dbReference>
<evidence type="ECO:0000313" key="6">
    <source>
        <dbReference type="EMBL" id="ABG91888.1"/>
    </source>
</evidence>
<proteinExistence type="predicted"/>
<name>Q0SKP8_RHOJR</name>